<evidence type="ECO:0000313" key="4">
    <source>
        <dbReference type="EMBL" id="KAL0946687.1"/>
    </source>
</evidence>
<feature type="signal peptide" evidence="3">
    <location>
        <begin position="1"/>
        <end position="21"/>
    </location>
</feature>
<reference evidence="5" key="1">
    <citation type="submission" date="2024-06" db="EMBL/GenBank/DDBJ databases">
        <title>Multi-omics analyses provide insights into the biosynthesis of the anticancer antibiotic pleurotin in Hohenbuehelia grisea.</title>
        <authorList>
            <person name="Weaver J.A."/>
            <person name="Alberti F."/>
        </authorList>
    </citation>
    <scope>NUCLEOTIDE SEQUENCE [LARGE SCALE GENOMIC DNA]</scope>
    <source>
        <strain evidence="5">T-177</strain>
    </source>
</reference>
<name>A0ABR3ITS5_9AGAR</name>
<keyword evidence="2" id="KW-0812">Transmembrane</keyword>
<keyword evidence="2" id="KW-1133">Transmembrane helix</keyword>
<dbReference type="Proteomes" id="UP001556367">
    <property type="component" value="Unassembled WGS sequence"/>
</dbReference>
<comment type="caution">
    <text evidence="4">The sequence shown here is derived from an EMBL/GenBank/DDBJ whole genome shotgun (WGS) entry which is preliminary data.</text>
</comment>
<protein>
    <recommendedName>
        <fullName evidence="6">Transmembrane protein</fullName>
    </recommendedName>
</protein>
<organism evidence="4 5">
    <name type="scientific">Hohenbuehelia grisea</name>
    <dbReference type="NCBI Taxonomy" id="104357"/>
    <lineage>
        <taxon>Eukaryota</taxon>
        <taxon>Fungi</taxon>
        <taxon>Dikarya</taxon>
        <taxon>Basidiomycota</taxon>
        <taxon>Agaricomycotina</taxon>
        <taxon>Agaricomycetes</taxon>
        <taxon>Agaricomycetidae</taxon>
        <taxon>Agaricales</taxon>
        <taxon>Pleurotineae</taxon>
        <taxon>Pleurotaceae</taxon>
        <taxon>Hohenbuehelia</taxon>
    </lineage>
</organism>
<feature type="compositionally biased region" description="Pro residues" evidence="1">
    <location>
        <begin position="290"/>
        <end position="300"/>
    </location>
</feature>
<evidence type="ECO:0000313" key="5">
    <source>
        <dbReference type="Proteomes" id="UP001556367"/>
    </source>
</evidence>
<sequence length="319" mass="34117">MQASLSLWLVVGMLCAVRVRAHSPPIMTNATCSPSFQWAFNSLNQSPCVIRAYLATLCSPNWSVYALQPGSRYIGPPSGEASPCSCNMATYMLLSACGACQNRTWVNWYTWSSHCPAAMTNYDTYPGDIPPETAVPAWAFINVLEHPEMNATFSPRVAEGVGNMPESKGPASQSSTSTSSSSMPTSLTSPTTTATSLGFSSTSVASASSSALTTQVNAAAIVGGILGGVLLVTIASLACFIFMQRMIRNRRQAFNTTVPTPFAAWLWPGMSRRSKDATESLGGLPVSMNPGPPPYSPFRPPQSTTYEGRHYTRVHDESS</sequence>
<keyword evidence="5" id="KW-1185">Reference proteome</keyword>
<feature type="region of interest" description="Disordered" evidence="1">
    <location>
        <begin position="277"/>
        <end position="319"/>
    </location>
</feature>
<keyword evidence="3" id="KW-0732">Signal</keyword>
<evidence type="ECO:0000256" key="3">
    <source>
        <dbReference type="SAM" id="SignalP"/>
    </source>
</evidence>
<keyword evidence="2" id="KW-0472">Membrane</keyword>
<gene>
    <name evidence="4" type="ORF">HGRIS_012874</name>
</gene>
<accession>A0ABR3ITS5</accession>
<feature type="chain" id="PRO_5047483203" description="Transmembrane protein" evidence="3">
    <location>
        <begin position="22"/>
        <end position="319"/>
    </location>
</feature>
<feature type="compositionally biased region" description="Basic and acidic residues" evidence="1">
    <location>
        <begin position="307"/>
        <end position="319"/>
    </location>
</feature>
<feature type="transmembrane region" description="Helical" evidence="2">
    <location>
        <begin position="218"/>
        <end position="242"/>
    </location>
</feature>
<evidence type="ECO:0000256" key="2">
    <source>
        <dbReference type="SAM" id="Phobius"/>
    </source>
</evidence>
<feature type="compositionally biased region" description="Low complexity" evidence="1">
    <location>
        <begin position="171"/>
        <end position="192"/>
    </location>
</feature>
<proteinExistence type="predicted"/>
<feature type="region of interest" description="Disordered" evidence="1">
    <location>
        <begin position="158"/>
        <end position="192"/>
    </location>
</feature>
<dbReference type="EMBL" id="JASNQZ010000015">
    <property type="protein sequence ID" value="KAL0946687.1"/>
    <property type="molecule type" value="Genomic_DNA"/>
</dbReference>
<evidence type="ECO:0000256" key="1">
    <source>
        <dbReference type="SAM" id="MobiDB-lite"/>
    </source>
</evidence>
<evidence type="ECO:0008006" key="6">
    <source>
        <dbReference type="Google" id="ProtNLM"/>
    </source>
</evidence>